<gene>
    <name evidence="12" type="ORF">SKAU_G00101760</name>
</gene>
<keyword evidence="7" id="KW-0539">Nucleus</keyword>
<dbReference type="Pfam" id="PF02205">
    <property type="entry name" value="WH2"/>
    <property type="match status" value="1"/>
</dbReference>
<dbReference type="InterPro" id="IPR000697">
    <property type="entry name" value="WH1/EVH1_dom"/>
</dbReference>
<evidence type="ECO:0000259" key="9">
    <source>
        <dbReference type="PROSITE" id="PS50108"/>
    </source>
</evidence>
<evidence type="ECO:0000256" key="4">
    <source>
        <dbReference type="ARBA" id="ARBA00022553"/>
    </source>
</evidence>
<dbReference type="FunFam" id="3.90.810.10:FF:000017">
    <property type="entry name" value="Wiskott-Aldrich syndrome (eczema-thrombocytopenia) b"/>
    <property type="match status" value="1"/>
</dbReference>
<dbReference type="Proteomes" id="UP001152622">
    <property type="component" value="Chromosome 3"/>
</dbReference>
<proteinExistence type="predicted"/>
<reference evidence="12" key="1">
    <citation type="journal article" date="2023" name="Science">
        <title>Genome structures resolve the early diversification of teleost fishes.</title>
        <authorList>
            <person name="Parey E."/>
            <person name="Louis A."/>
            <person name="Montfort J."/>
            <person name="Bouchez O."/>
            <person name="Roques C."/>
            <person name="Iampietro C."/>
            <person name="Lluch J."/>
            <person name="Castinel A."/>
            <person name="Donnadieu C."/>
            <person name="Desvignes T."/>
            <person name="Floi Bucao C."/>
            <person name="Jouanno E."/>
            <person name="Wen M."/>
            <person name="Mejri S."/>
            <person name="Dirks R."/>
            <person name="Jansen H."/>
            <person name="Henkel C."/>
            <person name="Chen W.J."/>
            <person name="Zahm M."/>
            <person name="Cabau C."/>
            <person name="Klopp C."/>
            <person name="Thompson A.W."/>
            <person name="Robinson-Rechavi M."/>
            <person name="Braasch I."/>
            <person name="Lecointre G."/>
            <person name="Bobe J."/>
            <person name="Postlethwait J.H."/>
            <person name="Berthelot C."/>
            <person name="Roest Crollius H."/>
            <person name="Guiguen Y."/>
        </authorList>
    </citation>
    <scope>NUCLEOTIDE SEQUENCE</scope>
    <source>
        <strain evidence="12">WJC10195</strain>
    </source>
</reference>
<feature type="domain" description="CRIB" evidence="9">
    <location>
        <begin position="214"/>
        <end position="227"/>
    </location>
</feature>
<feature type="domain" description="WH2" evidence="11">
    <location>
        <begin position="354"/>
        <end position="371"/>
    </location>
</feature>
<keyword evidence="4" id="KW-0597">Phosphoprotein</keyword>
<dbReference type="InterPro" id="IPR036936">
    <property type="entry name" value="CRIB_dom_sf"/>
</dbReference>
<evidence type="ECO:0000256" key="5">
    <source>
        <dbReference type="ARBA" id="ARBA00022737"/>
    </source>
</evidence>
<evidence type="ECO:0008006" key="14">
    <source>
        <dbReference type="Google" id="ProtNLM"/>
    </source>
</evidence>
<feature type="compositionally biased region" description="Acidic residues" evidence="8">
    <location>
        <begin position="409"/>
        <end position="423"/>
    </location>
</feature>
<dbReference type="GO" id="GO:0003779">
    <property type="term" value="F:actin binding"/>
    <property type="evidence" value="ECO:0007669"/>
    <property type="project" value="InterPro"/>
</dbReference>
<dbReference type="PROSITE" id="PS50108">
    <property type="entry name" value="CRIB"/>
    <property type="match status" value="1"/>
</dbReference>
<evidence type="ECO:0000256" key="6">
    <source>
        <dbReference type="ARBA" id="ARBA00023212"/>
    </source>
</evidence>
<dbReference type="PROSITE" id="PS51082">
    <property type="entry name" value="WH2"/>
    <property type="match status" value="1"/>
</dbReference>
<dbReference type="SUPFAM" id="SSF47912">
    <property type="entry name" value="Wiscott-Aldrich syndrome protein, WASP, C-terminal domain"/>
    <property type="match status" value="2"/>
</dbReference>
<keyword evidence="6" id="KW-0206">Cytoskeleton</keyword>
<dbReference type="AlphaFoldDB" id="A0A9Q1FYJ6"/>
<protein>
    <recommendedName>
        <fullName evidence="14">Wiskott-Aldrich syndrome protein</fullName>
    </recommendedName>
</protein>
<keyword evidence="3" id="KW-0963">Cytoplasm</keyword>
<name>A0A9Q1FYJ6_SYNKA</name>
<dbReference type="EMBL" id="JAINUF010000003">
    <property type="protein sequence ID" value="KAJ8370148.1"/>
    <property type="molecule type" value="Genomic_DNA"/>
</dbReference>
<dbReference type="GO" id="GO:0005634">
    <property type="term" value="C:nucleus"/>
    <property type="evidence" value="ECO:0007669"/>
    <property type="project" value="UniProtKB-SubCell"/>
</dbReference>
<dbReference type="InterPro" id="IPR011993">
    <property type="entry name" value="PH-like_dom_sf"/>
</dbReference>
<feature type="region of interest" description="Disordered" evidence="8">
    <location>
        <begin position="138"/>
        <end position="215"/>
    </location>
</feature>
<evidence type="ECO:0000256" key="3">
    <source>
        <dbReference type="ARBA" id="ARBA00022490"/>
    </source>
</evidence>
<evidence type="ECO:0000256" key="1">
    <source>
        <dbReference type="ARBA" id="ARBA00004123"/>
    </source>
</evidence>
<comment type="caution">
    <text evidence="12">The sequence shown here is derived from an EMBL/GenBank/DDBJ whole genome shotgun (WGS) entry which is preliminary data.</text>
</comment>
<keyword evidence="13" id="KW-1185">Reference proteome</keyword>
<dbReference type="PROSITE" id="PS50229">
    <property type="entry name" value="WH1"/>
    <property type="match status" value="1"/>
</dbReference>
<feature type="compositionally biased region" description="Basic and acidic residues" evidence="8">
    <location>
        <begin position="138"/>
        <end position="147"/>
    </location>
</feature>
<feature type="compositionally biased region" description="Polar residues" evidence="8">
    <location>
        <begin position="157"/>
        <end position="185"/>
    </location>
</feature>
<dbReference type="InterPro" id="IPR033927">
    <property type="entry name" value="WASPfam_EVH1"/>
</dbReference>
<evidence type="ECO:0000313" key="13">
    <source>
        <dbReference type="Proteomes" id="UP001152622"/>
    </source>
</evidence>
<dbReference type="PANTHER" id="PTHR11202:SF36">
    <property type="entry name" value="ACTIN NUCLEATION-PROMOTING FACTOR WASL"/>
    <property type="match status" value="1"/>
</dbReference>
<dbReference type="GO" id="GO:0005856">
    <property type="term" value="C:cytoskeleton"/>
    <property type="evidence" value="ECO:0007669"/>
    <property type="project" value="UniProtKB-SubCell"/>
</dbReference>
<organism evidence="12 13">
    <name type="scientific">Synaphobranchus kaupii</name>
    <name type="common">Kaup's arrowtooth eel</name>
    <dbReference type="NCBI Taxonomy" id="118154"/>
    <lineage>
        <taxon>Eukaryota</taxon>
        <taxon>Metazoa</taxon>
        <taxon>Chordata</taxon>
        <taxon>Craniata</taxon>
        <taxon>Vertebrata</taxon>
        <taxon>Euteleostomi</taxon>
        <taxon>Actinopterygii</taxon>
        <taxon>Neopterygii</taxon>
        <taxon>Teleostei</taxon>
        <taxon>Anguilliformes</taxon>
        <taxon>Synaphobranchidae</taxon>
        <taxon>Synaphobranchus</taxon>
    </lineage>
</organism>
<feature type="compositionally biased region" description="Pro residues" evidence="8">
    <location>
        <begin position="291"/>
        <end position="301"/>
    </location>
</feature>
<evidence type="ECO:0000313" key="12">
    <source>
        <dbReference type="EMBL" id="KAJ8370148.1"/>
    </source>
</evidence>
<dbReference type="FunFam" id="3.90.810.10:FF:000003">
    <property type="entry name" value="Neural Wiskott-Aldrich syndrome protein-like"/>
    <property type="match status" value="1"/>
</dbReference>
<dbReference type="SMART" id="SM00461">
    <property type="entry name" value="WH1"/>
    <property type="match status" value="1"/>
</dbReference>
<dbReference type="CDD" id="cd21762">
    <property type="entry name" value="WH2"/>
    <property type="match status" value="1"/>
</dbReference>
<evidence type="ECO:0000256" key="2">
    <source>
        <dbReference type="ARBA" id="ARBA00004245"/>
    </source>
</evidence>
<accession>A0A9Q1FYJ6</accession>
<dbReference type="FunFam" id="2.30.29.30:FF:000130">
    <property type="entry name" value="neural Wiskott-Aldrich syndrome protein"/>
    <property type="match status" value="1"/>
</dbReference>
<evidence type="ECO:0000259" key="10">
    <source>
        <dbReference type="PROSITE" id="PS50229"/>
    </source>
</evidence>
<dbReference type="SUPFAM" id="SSF50729">
    <property type="entry name" value="PH domain-like"/>
    <property type="match status" value="1"/>
</dbReference>
<dbReference type="InterPro" id="IPR003124">
    <property type="entry name" value="WH2_dom"/>
</dbReference>
<dbReference type="InterPro" id="IPR000095">
    <property type="entry name" value="CRIB_dom"/>
</dbReference>
<evidence type="ECO:0000256" key="8">
    <source>
        <dbReference type="SAM" id="MobiDB-lite"/>
    </source>
</evidence>
<dbReference type="CDD" id="cd00132">
    <property type="entry name" value="CRIB"/>
    <property type="match status" value="1"/>
</dbReference>
<dbReference type="InterPro" id="IPR011026">
    <property type="entry name" value="WAS_C"/>
</dbReference>
<keyword evidence="5" id="KW-0677">Repeat</keyword>
<feature type="compositionally biased region" description="Pro residues" evidence="8">
    <location>
        <begin position="310"/>
        <end position="348"/>
    </location>
</feature>
<dbReference type="Pfam" id="PF00568">
    <property type="entry name" value="WH1"/>
    <property type="match status" value="1"/>
</dbReference>
<dbReference type="CDD" id="cd01205">
    <property type="entry name" value="EVH1_WASP-like"/>
    <property type="match status" value="1"/>
</dbReference>
<feature type="domain" description="WH1" evidence="10">
    <location>
        <begin position="29"/>
        <end position="139"/>
    </location>
</feature>
<dbReference type="PANTHER" id="PTHR11202">
    <property type="entry name" value="SPROUTY-RELATED, EVH1 DOMAIN-CONTAINING PROTEIN FAMILY MEMBER"/>
    <property type="match status" value="1"/>
</dbReference>
<dbReference type="Gene3D" id="3.90.810.10">
    <property type="entry name" value="CRIB domain"/>
    <property type="match status" value="2"/>
</dbReference>
<dbReference type="SMART" id="SM00285">
    <property type="entry name" value="PBD"/>
    <property type="match status" value="1"/>
</dbReference>
<dbReference type="GO" id="GO:0007015">
    <property type="term" value="P:actin filament organization"/>
    <property type="evidence" value="ECO:0007669"/>
    <property type="project" value="InterPro"/>
</dbReference>
<dbReference type="Gene3D" id="2.30.29.30">
    <property type="entry name" value="Pleckstrin-homology domain (PH domain)/Phosphotyrosine-binding domain (PTB)"/>
    <property type="match status" value="1"/>
</dbReference>
<evidence type="ECO:0000256" key="7">
    <source>
        <dbReference type="ARBA" id="ARBA00023242"/>
    </source>
</evidence>
<evidence type="ECO:0000259" key="11">
    <source>
        <dbReference type="PROSITE" id="PS51082"/>
    </source>
</evidence>
<feature type="region of interest" description="Disordered" evidence="8">
    <location>
        <begin position="281"/>
        <end position="423"/>
    </location>
</feature>
<sequence>MSRGSKAKALENNLSALLSAQEREQLEELLGHRCVAAATAVVQLYMALPHSPDHWNLQHIGVICLIKDNPRRSYFIRHFDIKEGRQVWEQELYNQMEYCSPQPYFHTFSTDDCQVGLNFTCEQEAEAFREMVVEKIHQRANHQDKRGLPPPPPPNGTAGNSGSPRTVEIQNPDIQASRYRSTSVPTPAPACITLGKNDKDKKKKGRPKLTKADIGAPSDFKHITHVGWDPNSGFDTNNLDPDLKKLFSCAGISEAQLTDAETSKLIYEFIENSGGLEAVKQEMRKQGSAVPSPPPGRPAAPPARGLPAVPGQPPPLPPPPPPPPLPPTSSAPGLPPPPGGSSAAPPPAAQSTGGRGALLDQIHTGMKLKKVTDSPDPHSPVQEESSEGIVGALMMVMQKRSKVIHSSDEGDDEGDDEEEDWDD</sequence>
<dbReference type="SMART" id="SM00246">
    <property type="entry name" value="WH2"/>
    <property type="match status" value="1"/>
</dbReference>
<dbReference type="OrthoDB" id="8963340at2759"/>
<dbReference type="Pfam" id="PF00786">
    <property type="entry name" value="PBD"/>
    <property type="match status" value="1"/>
</dbReference>
<comment type="subcellular location">
    <subcellularLocation>
        <location evidence="2">Cytoplasm</location>
        <location evidence="2">Cytoskeleton</location>
    </subcellularLocation>
    <subcellularLocation>
        <location evidence="1">Nucleus</location>
    </subcellularLocation>
</comment>